<dbReference type="Gene3D" id="2.60.120.200">
    <property type="match status" value="3"/>
</dbReference>
<dbReference type="AlphaFoldDB" id="A0A9D6QYE6"/>
<evidence type="ECO:0000256" key="2">
    <source>
        <dbReference type="ARBA" id="ARBA00023157"/>
    </source>
</evidence>
<dbReference type="PANTHER" id="PTHR47635">
    <property type="entry name" value="CUB DOMAIN-CONTAINING PROTEIN"/>
    <property type="match status" value="1"/>
</dbReference>
<reference evidence="5" key="1">
    <citation type="submission" date="2020-07" db="EMBL/GenBank/DDBJ databases">
        <title>Huge and variable diversity of episymbiotic CPR bacteria and DPANN archaea in groundwater ecosystems.</title>
        <authorList>
            <person name="He C.Y."/>
            <person name="Keren R."/>
            <person name="Whittaker M."/>
            <person name="Farag I.F."/>
            <person name="Doudna J."/>
            <person name="Cate J.H.D."/>
            <person name="Banfield J.F."/>
        </authorList>
    </citation>
    <scope>NUCLEOTIDE SEQUENCE</scope>
    <source>
        <strain evidence="5">NC_groundwater_972_Pr1_S-0.2um_49_27</strain>
    </source>
</reference>
<dbReference type="SMART" id="SM00560">
    <property type="entry name" value="LamGL"/>
    <property type="match status" value="2"/>
</dbReference>
<feature type="domain" description="LamG-like jellyroll fold" evidence="4">
    <location>
        <begin position="555"/>
        <end position="681"/>
    </location>
</feature>
<evidence type="ECO:0000256" key="3">
    <source>
        <dbReference type="SAM" id="SignalP"/>
    </source>
</evidence>
<organism evidence="5 6">
    <name type="scientific">Candidatus Sungiibacteriota bacterium</name>
    <dbReference type="NCBI Taxonomy" id="2750080"/>
    <lineage>
        <taxon>Bacteria</taxon>
        <taxon>Candidatus Sungiibacteriota</taxon>
    </lineage>
</organism>
<dbReference type="Pfam" id="PF13385">
    <property type="entry name" value="Laminin_G_3"/>
    <property type="match status" value="3"/>
</dbReference>
<dbReference type="SUPFAM" id="SSF49899">
    <property type="entry name" value="Concanavalin A-like lectins/glucanases"/>
    <property type="match status" value="3"/>
</dbReference>
<feature type="domain" description="LamG-like jellyroll fold" evidence="4">
    <location>
        <begin position="112"/>
        <end position="249"/>
    </location>
</feature>
<accession>A0A9D6QYE6</accession>
<evidence type="ECO:0000256" key="1">
    <source>
        <dbReference type="ARBA" id="ARBA00022729"/>
    </source>
</evidence>
<keyword evidence="2" id="KW-1015">Disulfide bond</keyword>
<dbReference type="InterPro" id="IPR006558">
    <property type="entry name" value="LamG-like"/>
</dbReference>
<sequence>MLKSLNIYIFKSCCLFVALLIIASFFALPHNTLAAAPTNGLVGYWPFEEGQGTVTGDLSGSGSFGTLTNMASPPTSTSGWGSGKLGRGLNFDGTNDYVDMGNTAILKSTFGGDFSVCFWENNTQTTIGRALGKNVPGMSIGANYASGNAAGRWSFYTNDGSDSSSLSTPTTMNLSNGAWHHLCATRSGTTQNWYAEGAFVNSRTQVGSNATNNSSFRVGHDGSGFGLGTQQYGGKIDEVSVYNRALSAAEINQVYAEGRQRIVAAPSNGLVGYWPLEEGAGTITGDLSGNNQIGTLTNSPTWIYGKLGKGLNFNVTGSTYVNMQKNALYNFSNNFSLGAWIQRATSSASGPIINRGKGGFTGYTMNLGRVNNDSNCTTSQIDAKQYANRSNCLGNVPLDTAWHHIMISFSSTAGLRAYVDGALSATISGDTDGIITGNNYSLQIGANQSSDYFTGKIDEPRVYNRALSAAEITQLYNEGRQKIVAAPTNGLVLYYPFDEKYIGTVTNGSITNDYSGSNNPATLTTLSYRSGKYGNAILQAAAGYASSTVPTSFTGAFSVSTWFLSTNNSCTCMLEGNGNGGSNAKFGIFSSKMFVRMVDGGTTDNTVAVPTQNQWHHAVLVRNASNIIVLYVDGIPYSLYAGAAQSGTYQVNMVGAASANGQNWTGMIDEFRLYNRALSAAEIQQLYNSGRTRLK</sequence>
<feature type="signal peptide" evidence="3">
    <location>
        <begin position="1"/>
        <end position="29"/>
    </location>
</feature>
<evidence type="ECO:0000313" key="5">
    <source>
        <dbReference type="EMBL" id="MBI3627356.1"/>
    </source>
</evidence>
<dbReference type="PANTHER" id="PTHR47635:SF2">
    <property type="entry name" value="LAMG-LIKE JELLYROLL FOLD DOMAIN-CONTAINING PROTEIN"/>
    <property type="match status" value="1"/>
</dbReference>
<comment type="caution">
    <text evidence="5">The sequence shown here is derived from an EMBL/GenBank/DDBJ whole genome shotgun (WGS) entry which is preliminary data.</text>
</comment>
<dbReference type="Proteomes" id="UP000808388">
    <property type="component" value="Unassembled WGS sequence"/>
</dbReference>
<proteinExistence type="predicted"/>
<protein>
    <submittedName>
        <fullName evidence="5">LamG domain-containing protein</fullName>
    </submittedName>
</protein>
<dbReference type="InterPro" id="IPR013320">
    <property type="entry name" value="ConA-like_dom_sf"/>
</dbReference>
<name>A0A9D6QYE6_9BACT</name>
<evidence type="ECO:0000313" key="6">
    <source>
        <dbReference type="Proteomes" id="UP000808388"/>
    </source>
</evidence>
<gene>
    <name evidence="5" type="ORF">HY220_01215</name>
</gene>
<evidence type="ECO:0000259" key="4">
    <source>
        <dbReference type="SMART" id="SM00560"/>
    </source>
</evidence>
<keyword evidence="1 3" id="KW-0732">Signal</keyword>
<feature type="chain" id="PRO_5039139384" evidence="3">
    <location>
        <begin position="30"/>
        <end position="695"/>
    </location>
</feature>
<dbReference type="EMBL" id="JACQCQ010000003">
    <property type="protein sequence ID" value="MBI3627356.1"/>
    <property type="molecule type" value="Genomic_DNA"/>
</dbReference>